<dbReference type="PANTHER" id="PTHR15741:SF25">
    <property type="entry name" value="MAX-LIKE PROTEIN X"/>
    <property type="match status" value="1"/>
</dbReference>
<dbReference type="CDD" id="cd11388">
    <property type="entry name" value="bHLH_ScINO2_like"/>
    <property type="match status" value="1"/>
</dbReference>
<keyword evidence="5" id="KW-0539">Nucleus</keyword>
<evidence type="ECO:0000256" key="4">
    <source>
        <dbReference type="ARBA" id="ARBA00023163"/>
    </source>
</evidence>
<dbReference type="PROSITE" id="PS50888">
    <property type="entry name" value="BHLH"/>
    <property type="match status" value="1"/>
</dbReference>
<feature type="compositionally biased region" description="Polar residues" evidence="7">
    <location>
        <begin position="413"/>
        <end position="422"/>
    </location>
</feature>
<sequence length="429" mass="47698">MKPNENPTMYGGCIDTIYESDPDDENFSGAETPGIRERRRKLHTEAEQRRRNAIKSGFEGLLELVHPLKTNMNSPAIRMSKSTILHKSIAMIEKLAKQKHEKRKELEDLEKQVKALRILSSNYEKIAHENSTSINHSAEPISEDTKLQVFQMFADGLFSSFDAVITVAPFQELSGSVINWLEESCKPERLAYLMDSVLARTFPLAPKQNDGYLPSGTPGNMPYASVNTYPEPGEFSLQQNARMPFNNMVQPFWMRYNDASVRSAVPVMSGPTYSTVNSNVQLQTRVPYESALSKKPSPESTIDREYPPSFAINLTPAKPITTSVVPKPRVSPDRSLLTLPPSQISDACLQSTFGRTHSLTLNQAMATPGDESAVGANRISSDIIDSSFSALLPPDSNNGSAFAPVSPRRSFQPDPSDQSSLRTRYKQFF</sequence>
<accession>A0AAV2TDD2</accession>
<dbReference type="SMART" id="SM00353">
    <property type="entry name" value="HLH"/>
    <property type="match status" value="1"/>
</dbReference>
<dbReference type="Gene3D" id="4.10.280.10">
    <property type="entry name" value="Helix-loop-helix DNA-binding domain"/>
    <property type="match status" value="1"/>
</dbReference>
<evidence type="ECO:0000256" key="2">
    <source>
        <dbReference type="ARBA" id="ARBA00023015"/>
    </source>
</evidence>
<proteinExistence type="predicted"/>
<protein>
    <recommendedName>
        <fullName evidence="8">BHLH domain-containing protein</fullName>
    </recommendedName>
</protein>
<keyword evidence="3" id="KW-0238">DNA-binding</keyword>
<keyword evidence="2" id="KW-0805">Transcription regulation</keyword>
<feature type="domain" description="BHLH" evidence="8">
    <location>
        <begin position="38"/>
        <end position="95"/>
    </location>
</feature>
<dbReference type="GO" id="GO:0000981">
    <property type="term" value="F:DNA-binding transcription factor activity, RNA polymerase II-specific"/>
    <property type="evidence" value="ECO:0007669"/>
    <property type="project" value="TreeGrafter"/>
</dbReference>
<feature type="coiled-coil region" evidence="6">
    <location>
        <begin position="89"/>
        <end position="126"/>
    </location>
</feature>
<feature type="region of interest" description="Disordered" evidence="7">
    <location>
        <begin position="390"/>
        <end position="429"/>
    </location>
</feature>
<dbReference type="GO" id="GO:0000978">
    <property type="term" value="F:RNA polymerase II cis-regulatory region sequence-specific DNA binding"/>
    <property type="evidence" value="ECO:0007669"/>
    <property type="project" value="TreeGrafter"/>
</dbReference>
<evidence type="ECO:0000256" key="5">
    <source>
        <dbReference type="ARBA" id="ARBA00023242"/>
    </source>
</evidence>
<evidence type="ECO:0000256" key="7">
    <source>
        <dbReference type="SAM" id="MobiDB-lite"/>
    </source>
</evidence>
<comment type="subcellular location">
    <subcellularLocation>
        <location evidence="1">Nucleus</location>
    </subcellularLocation>
</comment>
<gene>
    <name evidence="9" type="ORF">CDAUBV1_LOCUS9616</name>
</gene>
<dbReference type="InterPro" id="IPR052207">
    <property type="entry name" value="Max-like/E-box_TFs"/>
</dbReference>
<dbReference type="Pfam" id="PF00010">
    <property type="entry name" value="HLH"/>
    <property type="match status" value="1"/>
</dbReference>
<keyword evidence="4" id="KW-0804">Transcription</keyword>
<evidence type="ECO:0000256" key="1">
    <source>
        <dbReference type="ARBA" id="ARBA00004123"/>
    </source>
</evidence>
<name>A0AAV2TDD2_CALDB</name>
<dbReference type="EMBL" id="CAXLJL010000267">
    <property type="protein sequence ID" value="CAL5135477.1"/>
    <property type="molecule type" value="Genomic_DNA"/>
</dbReference>
<evidence type="ECO:0000313" key="9">
    <source>
        <dbReference type="EMBL" id="CAL5135477.1"/>
    </source>
</evidence>
<dbReference type="SUPFAM" id="SSF47459">
    <property type="entry name" value="HLH, helix-loop-helix DNA-binding domain"/>
    <property type="match status" value="1"/>
</dbReference>
<dbReference type="Proteomes" id="UP001497525">
    <property type="component" value="Unassembled WGS sequence"/>
</dbReference>
<dbReference type="GO" id="GO:0046983">
    <property type="term" value="F:protein dimerization activity"/>
    <property type="evidence" value="ECO:0007669"/>
    <property type="project" value="InterPro"/>
</dbReference>
<organism evidence="9 10">
    <name type="scientific">Calicophoron daubneyi</name>
    <name type="common">Rumen fluke</name>
    <name type="synonym">Paramphistomum daubneyi</name>
    <dbReference type="NCBI Taxonomy" id="300641"/>
    <lineage>
        <taxon>Eukaryota</taxon>
        <taxon>Metazoa</taxon>
        <taxon>Spiralia</taxon>
        <taxon>Lophotrochozoa</taxon>
        <taxon>Platyhelminthes</taxon>
        <taxon>Trematoda</taxon>
        <taxon>Digenea</taxon>
        <taxon>Plagiorchiida</taxon>
        <taxon>Pronocephalata</taxon>
        <taxon>Paramphistomoidea</taxon>
        <taxon>Paramphistomidae</taxon>
        <taxon>Calicophoron</taxon>
    </lineage>
</organism>
<dbReference type="GO" id="GO:0005634">
    <property type="term" value="C:nucleus"/>
    <property type="evidence" value="ECO:0007669"/>
    <property type="project" value="UniProtKB-SubCell"/>
</dbReference>
<evidence type="ECO:0000256" key="6">
    <source>
        <dbReference type="SAM" id="Coils"/>
    </source>
</evidence>
<keyword evidence="6" id="KW-0175">Coiled coil</keyword>
<dbReference type="AlphaFoldDB" id="A0AAV2TDD2"/>
<reference evidence="9" key="1">
    <citation type="submission" date="2024-06" db="EMBL/GenBank/DDBJ databases">
        <authorList>
            <person name="Liu X."/>
            <person name="Lenzi L."/>
            <person name="Haldenby T S."/>
            <person name="Uol C."/>
        </authorList>
    </citation>
    <scope>NUCLEOTIDE SEQUENCE</scope>
</reference>
<dbReference type="PANTHER" id="PTHR15741">
    <property type="entry name" value="BASIC HELIX-LOOP-HELIX ZIP TRANSCRIPTION FACTOR"/>
    <property type="match status" value="1"/>
</dbReference>
<comment type="caution">
    <text evidence="9">The sequence shown here is derived from an EMBL/GenBank/DDBJ whole genome shotgun (WGS) entry which is preliminary data.</text>
</comment>
<dbReference type="InterPro" id="IPR011598">
    <property type="entry name" value="bHLH_dom"/>
</dbReference>
<dbReference type="InterPro" id="IPR036638">
    <property type="entry name" value="HLH_DNA-bd_sf"/>
</dbReference>
<evidence type="ECO:0000256" key="3">
    <source>
        <dbReference type="ARBA" id="ARBA00023125"/>
    </source>
</evidence>
<evidence type="ECO:0000259" key="8">
    <source>
        <dbReference type="PROSITE" id="PS50888"/>
    </source>
</evidence>
<evidence type="ECO:0000313" key="10">
    <source>
        <dbReference type="Proteomes" id="UP001497525"/>
    </source>
</evidence>